<gene>
    <name evidence="1" type="ORF">PGLA2088_LOCUS4784</name>
</gene>
<evidence type="ECO:0000313" key="2">
    <source>
        <dbReference type="Proteomes" id="UP000626109"/>
    </source>
</evidence>
<accession>A0A813I962</accession>
<proteinExistence type="predicted"/>
<protein>
    <submittedName>
        <fullName evidence="1">Uncharacterized protein</fullName>
    </submittedName>
</protein>
<reference evidence="1" key="1">
    <citation type="submission" date="2021-02" db="EMBL/GenBank/DDBJ databases">
        <authorList>
            <person name="Dougan E. K."/>
            <person name="Rhodes N."/>
            <person name="Thang M."/>
            <person name="Chan C."/>
        </authorList>
    </citation>
    <scope>NUCLEOTIDE SEQUENCE</scope>
</reference>
<sequence length="565" mass="60090">MSSVSGGSWFISELAFSSTFESIIQGIAESPEQGFNIYNEQWIARFIAGLAPPQKQLLQSLHASVLKQASVGGTRKKGWYPGWLAEIILEVGFCIGPGTWSLFVNGMLQSTANISGSVRLGSAVNAWAQRKTWLAGVSLGTPGGLGEGTCASSPTPKSCLGNLVGGDSVNIYRDTNGTTKYHGTAPDLETQPSWTPAKFSIALGSGTESSSPRPFCVTCDNMTLSYQHTQSNRPGADLHATSPPLGPMDAYGQNAGRLPLNAVVGSSSAFLGVLLQVGFGDGATSKLLVGALLWAVDQVFTLPPDFRNAVEKNLNSLLTSDVALWGTSKTDGSAFSEGLSLRQSLVSQNGSATQPLLDQMAQVSLHALADGAVTDNTGIAHAVSAGAATIVAFMDSYDLWGLFAVFSPKIHNPVTCPDDPITGVLCPKDFCLLCTLKLQIFSQAYQVAQANFERTAWNLKVADSSAKFLSNIRVGTINATTIENRAFGIAAGQAITLHVVFVDSPLSMGGYSYQDYARLVQAIVDTARNEVNREPVKQILQWLGHLQPESGHPAEPERKKPCHRH</sequence>
<dbReference type="AlphaFoldDB" id="A0A813I962"/>
<dbReference type="Proteomes" id="UP000626109">
    <property type="component" value="Unassembled WGS sequence"/>
</dbReference>
<comment type="caution">
    <text evidence="1">The sequence shown here is derived from an EMBL/GenBank/DDBJ whole genome shotgun (WGS) entry which is preliminary data.</text>
</comment>
<organism evidence="1 2">
    <name type="scientific">Polarella glacialis</name>
    <name type="common">Dinoflagellate</name>
    <dbReference type="NCBI Taxonomy" id="89957"/>
    <lineage>
        <taxon>Eukaryota</taxon>
        <taxon>Sar</taxon>
        <taxon>Alveolata</taxon>
        <taxon>Dinophyceae</taxon>
        <taxon>Suessiales</taxon>
        <taxon>Suessiaceae</taxon>
        <taxon>Polarella</taxon>
    </lineage>
</organism>
<name>A0A813I962_POLGL</name>
<evidence type="ECO:0000313" key="1">
    <source>
        <dbReference type="EMBL" id="CAE8646408.1"/>
    </source>
</evidence>
<dbReference type="EMBL" id="CAJNNW010004417">
    <property type="protein sequence ID" value="CAE8646408.1"/>
    <property type="molecule type" value="Genomic_DNA"/>
</dbReference>